<evidence type="ECO:0000256" key="4">
    <source>
        <dbReference type="ARBA" id="ARBA00022723"/>
    </source>
</evidence>
<evidence type="ECO:0000313" key="10">
    <source>
        <dbReference type="Proteomes" id="UP001229955"/>
    </source>
</evidence>
<dbReference type="Proteomes" id="UP001229955">
    <property type="component" value="Chromosome"/>
</dbReference>
<dbReference type="GO" id="GO:0005737">
    <property type="term" value="C:cytoplasm"/>
    <property type="evidence" value="ECO:0007669"/>
    <property type="project" value="UniProtKB-ARBA"/>
</dbReference>
<keyword evidence="5" id="KW-0460">Magnesium</keyword>
<keyword evidence="3 7" id="KW-0808">Transferase</keyword>
<keyword evidence="6" id="KW-0414">Isoprene biosynthesis</keyword>
<dbReference type="InterPro" id="IPR053378">
    <property type="entry name" value="Prenyl_diphosphate_synthase"/>
</dbReference>
<dbReference type="PANTHER" id="PTHR43281">
    <property type="entry name" value="FARNESYL DIPHOSPHATE SYNTHASE"/>
    <property type="match status" value="1"/>
</dbReference>
<dbReference type="SUPFAM" id="SSF48576">
    <property type="entry name" value="Terpenoid synthases"/>
    <property type="match status" value="1"/>
</dbReference>
<dbReference type="SFLD" id="SFLDS00005">
    <property type="entry name" value="Isoprenoid_Synthase_Type_I"/>
    <property type="match status" value="1"/>
</dbReference>
<organism evidence="8">
    <name type="scientific">Pseudogemmatithrix spongiicola</name>
    <dbReference type="NCBI Taxonomy" id="3062599"/>
    <lineage>
        <taxon>Bacteria</taxon>
        <taxon>Pseudomonadati</taxon>
        <taxon>Gemmatimonadota</taxon>
        <taxon>Gemmatimonadia</taxon>
        <taxon>Gemmatimonadales</taxon>
        <taxon>Gemmatimonadaceae</taxon>
        <taxon>Pseudogemmatithrix</taxon>
    </lineage>
</organism>
<dbReference type="FunFam" id="1.10.600.10:FF:000001">
    <property type="entry name" value="Geranylgeranyl diphosphate synthase"/>
    <property type="match status" value="1"/>
</dbReference>
<dbReference type="Gene3D" id="1.10.600.10">
    <property type="entry name" value="Farnesyl Diphosphate Synthase"/>
    <property type="match status" value="1"/>
</dbReference>
<dbReference type="SFLD" id="SFLDG01017">
    <property type="entry name" value="Polyprenyl_Transferase_Like"/>
    <property type="match status" value="1"/>
</dbReference>
<dbReference type="PROSITE" id="PS00444">
    <property type="entry name" value="POLYPRENYL_SYNTHASE_2"/>
    <property type="match status" value="1"/>
</dbReference>
<evidence type="ECO:0000313" key="9">
    <source>
        <dbReference type="EMBL" id="WKW15309.1"/>
    </source>
</evidence>
<accession>A0AA49K089</accession>
<dbReference type="EMBL" id="CP130612">
    <property type="protein sequence ID" value="WKW12402.1"/>
    <property type="molecule type" value="Genomic_DNA"/>
</dbReference>
<evidence type="ECO:0000256" key="6">
    <source>
        <dbReference type="ARBA" id="ARBA00023229"/>
    </source>
</evidence>
<proteinExistence type="inferred from homology"/>
<dbReference type="PANTHER" id="PTHR43281:SF1">
    <property type="entry name" value="FARNESYL DIPHOSPHATE SYNTHASE"/>
    <property type="match status" value="1"/>
</dbReference>
<dbReference type="RefSeq" id="WP_367885279.1">
    <property type="nucleotide sequence ID" value="NZ_CP130612.1"/>
</dbReference>
<evidence type="ECO:0000256" key="7">
    <source>
        <dbReference type="RuleBase" id="RU004466"/>
    </source>
</evidence>
<comment type="cofactor">
    <cofactor evidence="1">
        <name>Mg(2+)</name>
        <dbReference type="ChEBI" id="CHEBI:18420"/>
    </cofactor>
</comment>
<evidence type="ECO:0000313" key="8">
    <source>
        <dbReference type="EMBL" id="WKW12402.1"/>
    </source>
</evidence>
<evidence type="ECO:0000256" key="2">
    <source>
        <dbReference type="ARBA" id="ARBA00006706"/>
    </source>
</evidence>
<dbReference type="CDD" id="cd00685">
    <property type="entry name" value="Trans_IPPS_HT"/>
    <property type="match status" value="1"/>
</dbReference>
<dbReference type="AlphaFoldDB" id="A0AA49Q510"/>
<dbReference type="GO" id="GO:0046872">
    <property type="term" value="F:metal ion binding"/>
    <property type="evidence" value="ECO:0007669"/>
    <property type="project" value="UniProtKB-KW"/>
</dbReference>
<dbReference type="KEGG" id="pspc:Strain318_001689"/>
<name>A0AA49Q510_9BACT</name>
<evidence type="ECO:0000256" key="5">
    <source>
        <dbReference type="ARBA" id="ARBA00022842"/>
    </source>
</evidence>
<dbReference type="GO" id="GO:0016114">
    <property type="term" value="P:terpenoid biosynthetic process"/>
    <property type="evidence" value="ECO:0007669"/>
    <property type="project" value="UniProtKB-ARBA"/>
</dbReference>
<dbReference type="PROSITE" id="PS00723">
    <property type="entry name" value="POLYPRENYL_SYNTHASE_1"/>
    <property type="match status" value="1"/>
</dbReference>
<gene>
    <name evidence="8" type="ORF">Strain138_001690</name>
    <name evidence="9" type="ORF">Strain318_001689</name>
</gene>
<dbReference type="NCBIfam" id="NF045485">
    <property type="entry name" value="FPPsyn"/>
    <property type="match status" value="1"/>
</dbReference>
<dbReference type="InterPro" id="IPR000092">
    <property type="entry name" value="Polyprenyl_synt"/>
</dbReference>
<dbReference type="GO" id="GO:0004659">
    <property type="term" value="F:prenyltransferase activity"/>
    <property type="evidence" value="ECO:0007669"/>
    <property type="project" value="InterPro"/>
</dbReference>
<keyword evidence="10" id="KW-1185">Reference proteome</keyword>
<evidence type="ECO:0000256" key="1">
    <source>
        <dbReference type="ARBA" id="ARBA00001946"/>
    </source>
</evidence>
<evidence type="ECO:0000256" key="3">
    <source>
        <dbReference type="ARBA" id="ARBA00022679"/>
    </source>
</evidence>
<dbReference type="Pfam" id="PF00348">
    <property type="entry name" value="polyprenyl_synt"/>
    <property type="match status" value="1"/>
</dbReference>
<accession>A0AA49Q510</accession>
<dbReference type="InterPro" id="IPR008949">
    <property type="entry name" value="Isoprenoid_synthase_dom_sf"/>
</dbReference>
<dbReference type="EMBL" id="CP130613">
    <property type="protein sequence ID" value="WKW15309.1"/>
    <property type="molecule type" value="Genomic_DNA"/>
</dbReference>
<dbReference type="InterPro" id="IPR033749">
    <property type="entry name" value="Polyprenyl_synt_CS"/>
</dbReference>
<protein>
    <submittedName>
        <fullName evidence="8">Polyprenyl synthetase family protein</fullName>
    </submittedName>
</protein>
<keyword evidence="4" id="KW-0479">Metal-binding</keyword>
<sequence length="300" mass="31291">MTQAGVTPIDFGTDRAAVARALDALQLRYLGDQKGAVSDSIRYALQGEGKRLRAVLVMAAHRAAGGKKDVSGLAAAVEVVHAYSLVHDDLPCMDDDDMRRGRPTVHKVFGVPAATAAGMAMVPLAARVALDAAMDIGLTSKQGGAIVRTLMQASGATGMIGGQLLDLEGEGRELNLEELERIHRWKTGALIEAAMTIGGIAAGASPALLQTFATYGASVGLAFQIADDVLDITATTDQLGKTAGKDLAFKKSTYPALLGIAGAKARAEALVQEACKGLAEHEALTPELEFLARFIVARRS</sequence>
<reference evidence="8" key="1">
    <citation type="submission" date="2023-07" db="EMBL/GenBank/DDBJ databases">
        <authorList>
            <person name="Haufschild T."/>
            <person name="Kallscheuer N."/>
            <person name="Hammer J."/>
            <person name="Kohn T."/>
            <person name="Kabuu M."/>
            <person name="Jogler M."/>
            <person name="Wohfarth N."/>
            <person name="Heuer A."/>
            <person name="Rohde M."/>
            <person name="van Teeseling M.C.F."/>
            <person name="Jogler C."/>
        </authorList>
    </citation>
    <scope>NUCLEOTIDE SEQUENCE</scope>
    <source>
        <strain evidence="8">Strain 138</strain>
        <strain evidence="9">Strain 318</strain>
    </source>
</reference>
<comment type="similarity">
    <text evidence="2 7">Belongs to the FPP/GGPP synthase family.</text>
</comment>